<organism evidence="5 6">
    <name type="scientific">Myroides odoratus</name>
    <name type="common">Flavobacterium odoratum</name>
    <dbReference type="NCBI Taxonomy" id="256"/>
    <lineage>
        <taxon>Bacteria</taxon>
        <taxon>Pseudomonadati</taxon>
        <taxon>Bacteroidota</taxon>
        <taxon>Flavobacteriia</taxon>
        <taxon>Flavobacteriales</taxon>
        <taxon>Flavobacteriaceae</taxon>
        <taxon>Myroides</taxon>
    </lineage>
</organism>
<accession>A0A9Q6ZHJ6</accession>
<dbReference type="CDD" id="cd02440">
    <property type="entry name" value="AdoMet_MTases"/>
    <property type="match status" value="1"/>
</dbReference>
<dbReference type="GO" id="GO:0032259">
    <property type="term" value="P:methylation"/>
    <property type="evidence" value="ECO:0007669"/>
    <property type="project" value="UniProtKB-KW"/>
</dbReference>
<dbReference type="EMBL" id="CP068108">
    <property type="protein sequence ID" value="QQU01600.1"/>
    <property type="molecule type" value="Genomic_DNA"/>
</dbReference>
<dbReference type="InterPro" id="IPR051052">
    <property type="entry name" value="Diverse_substrate_MTase"/>
</dbReference>
<dbReference type="InterPro" id="IPR013216">
    <property type="entry name" value="Methyltransf_11"/>
</dbReference>
<evidence type="ECO:0000256" key="3">
    <source>
        <dbReference type="ARBA" id="ARBA00022679"/>
    </source>
</evidence>
<dbReference type="GO" id="GO:0008757">
    <property type="term" value="F:S-adenosylmethionine-dependent methyltransferase activity"/>
    <property type="evidence" value="ECO:0007669"/>
    <property type="project" value="InterPro"/>
</dbReference>
<reference evidence="5 6" key="1">
    <citation type="submission" date="2021-01" db="EMBL/GenBank/DDBJ databases">
        <title>FDA dAtabase for Regulatory Grade micrObial Sequences (FDA-ARGOS): Supporting development and validation of Infectious Disease Dx tests.</title>
        <authorList>
            <person name="Sproer C."/>
            <person name="Gronow S."/>
            <person name="Severitt S."/>
            <person name="Schroder I."/>
            <person name="Tallon L."/>
            <person name="Sadzewicz L."/>
            <person name="Zhao X."/>
            <person name="Boylan J."/>
            <person name="Ott S."/>
            <person name="Bowen H."/>
            <person name="Vavikolanu K."/>
            <person name="Mehta A."/>
            <person name="Aluvathingal J."/>
            <person name="Nadendla S."/>
            <person name="Lowell S."/>
            <person name="Myers T."/>
            <person name="Yan Y."/>
            <person name="Sichtig H."/>
        </authorList>
    </citation>
    <scope>NUCLEOTIDE SEQUENCE [LARGE SCALE GENOMIC DNA]</scope>
    <source>
        <strain evidence="5 6">FDAARGOS_1131</strain>
    </source>
</reference>
<dbReference type="GeneID" id="93527526"/>
<keyword evidence="3" id="KW-0808">Transferase</keyword>
<dbReference type="Pfam" id="PF08241">
    <property type="entry name" value="Methyltransf_11"/>
    <property type="match status" value="1"/>
</dbReference>
<protein>
    <submittedName>
        <fullName evidence="5">Class I SAM-dependent methyltransferase</fullName>
    </submittedName>
</protein>
<dbReference type="AlphaFoldDB" id="A0A9Q6ZHJ6"/>
<name>A0A9Q6ZHJ6_MYROD</name>
<dbReference type="PANTHER" id="PTHR44942:SF4">
    <property type="entry name" value="METHYLTRANSFERASE TYPE 11 DOMAIN-CONTAINING PROTEIN"/>
    <property type="match status" value="1"/>
</dbReference>
<evidence type="ECO:0000313" key="6">
    <source>
        <dbReference type="Proteomes" id="UP000596202"/>
    </source>
</evidence>
<sequence>MKDFIIHNQKAWDNQAKANVAWSQPVSSEQVENAKKGIWELYILPTPIDKDWIGDIKGKKVLCLASAGGQQGPILAALGAEVVVYDLSEEQLNKDQMVAQRDHLNLRIVQGDMCDLSSFEDAYFDLIVHPISNLYVDDVNKVWKECHRVLKVGGKLISSFYNPIVFVEDRNAELKEKGLIRPRFTIPYADRVDLTPEELQQKMDRGEALVFGHSLKDLIGGQTRAGFAITAYDEAWQPHPRFTIDPFIPTFIGTQSVKLQNS</sequence>
<evidence type="ECO:0000313" key="5">
    <source>
        <dbReference type="EMBL" id="QQU01600.1"/>
    </source>
</evidence>
<evidence type="ECO:0000259" key="4">
    <source>
        <dbReference type="Pfam" id="PF08241"/>
    </source>
</evidence>
<evidence type="ECO:0000256" key="1">
    <source>
        <dbReference type="ARBA" id="ARBA00008361"/>
    </source>
</evidence>
<evidence type="ECO:0000256" key="2">
    <source>
        <dbReference type="ARBA" id="ARBA00022603"/>
    </source>
</evidence>
<dbReference type="RefSeq" id="WP_002992236.1">
    <property type="nucleotide sequence ID" value="NZ_CP068108.1"/>
</dbReference>
<feature type="domain" description="Methyltransferase type 11" evidence="4">
    <location>
        <begin position="63"/>
        <end position="157"/>
    </location>
</feature>
<keyword evidence="2 5" id="KW-0489">Methyltransferase</keyword>
<dbReference type="InterPro" id="IPR029063">
    <property type="entry name" value="SAM-dependent_MTases_sf"/>
</dbReference>
<dbReference type="Proteomes" id="UP000596202">
    <property type="component" value="Chromosome"/>
</dbReference>
<dbReference type="SUPFAM" id="SSF53335">
    <property type="entry name" value="S-adenosyl-L-methionine-dependent methyltransferases"/>
    <property type="match status" value="1"/>
</dbReference>
<dbReference type="OrthoDB" id="9772751at2"/>
<proteinExistence type="inferred from homology"/>
<dbReference type="PANTHER" id="PTHR44942">
    <property type="entry name" value="METHYLTRANSF_11 DOMAIN-CONTAINING PROTEIN"/>
    <property type="match status" value="1"/>
</dbReference>
<gene>
    <name evidence="5" type="ORF">I6I88_07660</name>
</gene>
<dbReference type="Gene3D" id="3.40.50.150">
    <property type="entry name" value="Vaccinia Virus protein VP39"/>
    <property type="match status" value="1"/>
</dbReference>
<comment type="similarity">
    <text evidence="1">Belongs to the methyltransferase superfamily.</text>
</comment>